<evidence type="ECO:0000256" key="5">
    <source>
        <dbReference type="ARBA" id="ARBA00022970"/>
    </source>
</evidence>
<feature type="transmembrane region" description="Helical" evidence="9">
    <location>
        <begin position="37"/>
        <end position="55"/>
    </location>
</feature>
<keyword evidence="11" id="KW-1185">Reference proteome</keyword>
<evidence type="ECO:0000313" key="10">
    <source>
        <dbReference type="EMBL" id="MDN4122163.1"/>
    </source>
</evidence>
<dbReference type="EMBL" id="JAJHNU010000004">
    <property type="protein sequence ID" value="MDN4122163.1"/>
    <property type="molecule type" value="Genomic_DNA"/>
</dbReference>
<keyword evidence="3" id="KW-1003">Cell membrane</keyword>
<feature type="transmembrane region" description="Helical" evidence="9">
    <location>
        <begin position="188"/>
        <end position="215"/>
    </location>
</feature>
<keyword evidence="2" id="KW-0813">Transport</keyword>
<evidence type="ECO:0000256" key="7">
    <source>
        <dbReference type="ARBA" id="ARBA00023136"/>
    </source>
</evidence>
<dbReference type="InterPro" id="IPR001851">
    <property type="entry name" value="ABC_transp_permease"/>
</dbReference>
<comment type="caution">
    <text evidence="10">The sequence shown here is derived from an EMBL/GenBank/DDBJ whole genome shotgun (WGS) entry which is preliminary data.</text>
</comment>
<dbReference type="PANTHER" id="PTHR11795">
    <property type="entry name" value="BRANCHED-CHAIN AMINO ACID TRANSPORT SYSTEM PERMEASE PROTEIN LIVH"/>
    <property type="match status" value="1"/>
</dbReference>
<feature type="transmembrane region" description="Helical" evidence="9">
    <location>
        <begin position="91"/>
        <end position="113"/>
    </location>
</feature>
<feature type="transmembrane region" description="Helical" evidence="9">
    <location>
        <begin position="139"/>
        <end position="159"/>
    </location>
</feature>
<evidence type="ECO:0000313" key="11">
    <source>
        <dbReference type="Proteomes" id="UP001168613"/>
    </source>
</evidence>
<dbReference type="Pfam" id="PF02653">
    <property type="entry name" value="BPD_transp_2"/>
    <property type="match status" value="1"/>
</dbReference>
<organism evidence="10 11">
    <name type="scientific">Alcaligenes endophyticus</name>
    <dbReference type="NCBI Taxonomy" id="1929088"/>
    <lineage>
        <taxon>Bacteria</taxon>
        <taxon>Pseudomonadati</taxon>
        <taxon>Pseudomonadota</taxon>
        <taxon>Betaproteobacteria</taxon>
        <taxon>Burkholderiales</taxon>
        <taxon>Alcaligenaceae</taxon>
        <taxon>Alcaligenes</taxon>
    </lineage>
</organism>
<dbReference type="InterPro" id="IPR052157">
    <property type="entry name" value="BCAA_transport_permease"/>
</dbReference>
<name>A0ABT8ELK8_9BURK</name>
<keyword evidence="4 9" id="KW-0812">Transmembrane</keyword>
<evidence type="ECO:0000256" key="9">
    <source>
        <dbReference type="SAM" id="Phobius"/>
    </source>
</evidence>
<evidence type="ECO:0000256" key="8">
    <source>
        <dbReference type="ARBA" id="ARBA00037998"/>
    </source>
</evidence>
<reference evidence="10" key="1">
    <citation type="submission" date="2021-11" db="EMBL/GenBank/DDBJ databases">
        <title>Draft genome sequence of Alcaligenes endophyticus type strain CCUG 75668T.</title>
        <authorList>
            <person name="Salva-Serra F."/>
            <person name="Duran R.E."/>
            <person name="Seeger M."/>
            <person name="Moore E.R.B."/>
            <person name="Jaen-Luchoro D."/>
        </authorList>
    </citation>
    <scope>NUCLEOTIDE SEQUENCE</scope>
    <source>
        <strain evidence="10">CCUG 75668</strain>
    </source>
</reference>
<dbReference type="CDD" id="cd06582">
    <property type="entry name" value="TM_PBP1_LivH_like"/>
    <property type="match status" value="1"/>
</dbReference>
<feature type="transmembrane region" description="Helical" evidence="9">
    <location>
        <begin position="221"/>
        <end position="249"/>
    </location>
</feature>
<protein>
    <submittedName>
        <fullName evidence="10">Branched-chain amino acid ABC transporter permease</fullName>
    </submittedName>
</protein>
<feature type="transmembrane region" description="Helical" evidence="9">
    <location>
        <begin position="12"/>
        <end position="30"/>
    </location>
</feature>
<evidence type="ECO:0000256" key="6">
    <source>
        <dbReference type="ARBA" id="ARBA00022989"/>
    </source>
</evidence>
<keyword evidence="7 9" id="KW-0472">Membrane</keyword>
<evidence type="ECO:0000256" key="4">
    <source>
        <dbReference type="ARBA" id="ARBA00022692"/>
    </source>
</evidence>
<keyword evidence="6 9" id="KW-1133">Transmembrane helix</keyword>
<gene>
    <name evidence="10" type="ORF">LMS43_12785</name>
</gene>
<comment type="subcellular location">
    <subcellularLocation>
        <location evidence="1">Cell membrane</location>
        <topology evidence="1">Multi-pass membrane protein</topology>
    </subcellularLocation>
</comment>
<evidence type="ECO:0000256" key="1">
    <source>
        <dbReference type="ARBA" id="ARBA00004651"/>
    </source>
</evidence>
<dbReference type="Proteomes" id="UP001168613">
    <property type="component" value="Unassembled WGS sequence"/>
</dbReference>
<dbReference type="PANTHER" id="PTHR11795:SF442">
    <property type="entry name" value="ABC TRANSPORTER ATP-BINDING PROTEIN"/>
    <property type="match status" value="1"/>
</dbReference>
<evidence type="ECO:0000256" key="3">
    <source>
        <dbReference type="ARBA" id="ARBA00022475"/>
    </source>
</evidence>
<evidence type="ECO:0000256" key="2">
    <source>
        <dbReference type="ARBA" id="ARBA00022448"/>
    </source>
</evidence>
<sequence length="289" mass="31297">MSYYLLQTLNALSFSVLLMLAGLGLSLVLSLMNFINLAHGSFFLLGGYIAVQWLASGAPWWLAFPAAFVLTGLVGLLLDRFPFARFYQRPHLMQVLLTYGIAIIFADLMRWGFSADTLSPLLPDMLRGGVWILGLPFPIYRLFIIVTGLLLALLCWYCLDHTLWGAAIRAAVLDAQIVETLGINTKRLFTLGMVLAAGLSGLGGALGAGMLSVYPGLDEEILVLALLVVVIGGLNNIRGTLLCALILGFVTTFSRVLLPSFANALSLAVMLGLLLLWPQGLQSRLGRQV</sequence>
<dbReference type="RefSeq" id="WP_266123651.1">
    <property type="nucleotide sequence ID" value="NZ_JAJHNU010000004.1"/>
</dbReference>
<feature type="transmembrane region" description="Helical" evidence="9">
    <location>
        <begin position="61"/>
        <end position="79"/>
    </location>
</feature>
<keyword evidence="5" id="KW-0029">Amino-acid transport</keyword>
<feature type="transmembrane region" description="Helical" evidence="9">
    <location>
        <begin position="256"/>
        <end position="277"/>
    </location>
</feature>
<accession>A0ABT8ELK8</accession>
<comment type="similarity">
    <text evidence="8">Belongs to the binding-protein-dependent transport system permease family. LivHM subfamily.</text>
</comment>
<proteinExistence type="inferred from homology"/>